<evidence type="ECO:0000259" key="1">
    <source>
        <dbReference type="Pfam" id="PF00425"/>
    </source>
</evidence>
<organism evidence="2">
    <name type="scientific">marine metagenome</name>
    <dbReference type="NCBI Taxonomy" id="408172"/>
    <lineage>
        <taxon>unclassified sequences</taxon>
        <taxon>metagenomes</taxon>
        <taxon>ecological metagenomes</taxon>
    </lineage>
</organism>
<accession>A0A382B784</accession>
<feature type="non-terminal residue" evidence="2">
    <location>
        <position position="389"/>
    </location>
</feature>
<proteinExistence type="predicted"/>
<dbReference type="Gene3D" id="3.60.120.10">
    <property type="entry name" value="Anthranilate synthase"/>
    <property type="match status" value="1"/>
</dbReference>
<dbReference type="PANTHER" id="PTHR11236">
    <property type="entry name" value="AMINOBENZOATE/ANTHRANILATE SYNTHASE"/>
    <property type="match status" value="1"/>
</dbReference>
<sequence length="389" mass="45777">MNNKEYLERLFDSDKPLIIYRAKDGFDVFTDFSRRLNITTKNAKLFFNQITKKRNSRNKFFDGYIGFLSYELLCKLIHVKIPKQNSNGFRKNIFYKPQTLIKIRKKIQIFSTLKNYRKNKELLLSGKKFFYEKKFKVNLNLNQYSKLFKNFSKKIRQGKTYQIKICQKYRNKSNIDPVQFFWKLMKVNKSPESFMIRDEKFSIISCSPESLINKKNNIIVTKPIAGTLRKNKKTTLHMAKKFFQKNEKENKEHNMIVDMERNDLSRICKIGSVRINKLKFVEEYKDLYHYVTEIVGTLKKKTSTFEIIKSIMPGGSVIGCPKISTLNLLNHQEKDNRNIYTGSFGYIKSNGDMRFNIIIRSLLNFKNVSEISVASGVILGSTAKKEYAE</sequence>
<protein>
    <recommendedName>
        <fullName evidence="1">Chorismate-utilising enzyme C-terminal domain-containing protein</fullName>
    </recommendedName>
</protein>
<dbReference type="Pfam" id="PF00425">
    <property type="entry name" value="Chorismate_bind"/>
    <property type="match status" value="1"/>
</dbReference>
<dbReference type="PANTHER" id="PTHR11236:SF9">
    <property type="entry name" value="ANTHRANILATE SYNTHASE COMPONENT 1"/>
    <property type="match status" value="1"/>
</dbReference>
<gene>
    <name evidence="2" type="ORF">METZ01_LOCUS161996</name>
</gene>
<dbReference type="EMBL" id="UINC01028332">
    <property type="protein sequence ID" value="SVB09142.1"/>
    <property type="molecule type" value="Genomic_DNA"/>
</dbReference>
<reference evidence="2" key="1">
    <citation type="submission" date="2018-05" db="EMBL/GenBank/DDBJ databases">
        <authorList>
            <person name="Lanie J.A."/>
            <person name="Ng W.-L."/>
            <person name="Kazmierczak K.M."/>
            <person name="Andrzejewski T.M."/>
            <person name="Davidsen T.M."/>
            <person name="Wayne K.J."/>
            <person name="Tettelin H."/>
            <person name="Glass J.I."/>
            <person name="Rusch D."/>
            <person name="Podicherti R."/>
            <person name="Tsui H.-C.T."/>
            <person name="Winkler M.E."/>
        </authorList>
    </citation>
    <scope>NUCLEOTIDE SEQUENCE</scope>
</reference>
<dbReference type="InterPro" id="IPR005801">
    <property type="entry name" value="ADC_synthase"/>
</dbReference>
<evidence type="ECO:0000313" key="2">
    <source>
        <dbReference type="EMBL" id="SVB09142.1"/>
    </source>
</evidence>
<dbReference type="InterPro" id="IPR019999">
    <property type="entry name" value="Anth_synth_I-like"/>
</dbReference>
<dbReference type="GO" id="GO:0000162">
    <property type="term" value="P:L-tryptophan biosynthetic process"/>
    <property type="evidence" value="ECO:0007669"/>
    <property type="project" value="TreeGrafter"/>
</dbReference>
<dbReference type="AlphaFoldDB" id="A0A382B784"/>
<dbReference type="PRINTS" id="PR00095">
    <property type="entry name" value="ANTSNTHASEI"/>
</dbReference>
<dbReference type="InterPro" id="IPR015890">
    <property type="entry name" value="Chorismate_C"/>
</dbReference>
<name>A0A382B784_9ZZZZ</name>
<feature type="domain" description="Chorismate-utilising enzyme C-terminal" evidence="1">
    <location>
        <begin position="142"/>
        <end position="389"/>
    </location>
</feature>
<dbReference type="SUPFAM" id="SSF56322">
    <property type="entry name" value="ADC synthase"/>
    <property type="match status" value="1"/>
</dbReference>